<reference evidence="1" key="1">
    <citation type="submission" date="2023-04" db="EMBL/GenBank/DDBJ databases">
        <title>Draft Genome sequencing of Naganishia species isolated from polar environments using Oxford Nanopore Technology.</title>
        <authorList>
            <person name="Leo P."/>
            <person name="Venkateswaran K."/>
        </authorList>
    </citation>
    <scope>NUCLEOTIDE SEQUENCE</scope>
    <source>
        <strain evidence="1">MNA-CCFEE 5261</strain>
    </source>
</reference>
<keyword evidence="2" id="KW-1185">Reference proteome</keyword>
<name>A0ACC2WF26_9TREE</name>
<gene>
    <name evidence="1" type="ORF">QFC19_002204</name>
</gene>
<proteinExistence type="predicted"/>
<sequence length="122" mass="14036">MGEEPIDIPLHEVEFQELDNPLRAVIVINSPDVPEGEMDERLLDEIQTFDEVNGFFDKFDEEVALKNEDHIKYEVGSDGLVVIIVDSKELKQKVLTFIDEYTSEVDNRTEDAEDRPAKKARK</sequence>
<dbReference type="EMBL" id="JASBWR010000018">
    <property type="protein sequence ID" value="KAJ9109451.1"/>
    <property type="molecule type" value="Genomic_DNA"/>
</dbReference>
<evidence type="ECO:0000313" key="2">
    <source>
        <dbReference type="Proteomes" id="UP001241377"/>
    </source>
</evidence>
<comment type="caution">
    <text evidence="1">The sequence shown here is derived from an EMBL/GenBank/DDBJ whole genome shotgun (WGS) entry which is preliminary data.</text>
</comment>
<accession>A0ACC2WF26</accession>
<dbReference type="Proteomes" id="UP001241377">
    <property type="component" value="Unassembled WGS sequence"/>
</dbReference>
<evidence type="ECO:0000313" key="1">
    <source>
        <dbReference type="EMBL" id="KAJ9109451.1"/>
    </source>
</evidence>
<organism evidence="1 2">
    <name type="scientific">Naganishia cerealis</name>
    <dbReference type="NCBI Taxonomy" id="610337"/>
    <lineage>
        <taxon>Eukaryota</taxon>
        <taxon>Fungi</taxon>
        <taxon>Dikarya</taxon>
        <taxon>Basidiomycota</taxon>
        <taxon>Agaricomycotina</taxon>
        <taxon>Tremellomycetes</taxon>
        <taxon>Filobasidiales</taxon>
        <taxon>Filobasidiaceae</taxon>
        <taxon>Naganishia</taxon>
    </lineage>
</organism>
<protein>
    <submittedName>
        <fullName evidence="1">Uncharacterized protein</fullName>
    </submittedName>
</protein>